<dbReference type="InterPro" id="IPR036397">
    <property type="entry name" value="RNaseH_sf"/>
</dbReference>
<organism evidence="1 2">
    <name type="scientific">Nephila pilipes</name>
    <name type="common">Giant wood spider</name>
    <name type="synonym">Nephila maculata</name>
    <dbReference type="NCBI Taxonomy" id="299642"/>
    <lineage>
        <taxon>Eukaryota</taxon>
        <taxon>Metazoa</taxon>
        <taxon>Ecdysozoa</taxon>
        <taxon>Arthropoda</taxon>
        <taxon>Chelicerata</taxon>
        <taxon>Arachnida</taxon>
        <taxon>Araneae</taxon>
        <taxon>Araneomorphae</taxon>
        <taxon>Entelegynae</taxon>
        <taxon>Araneoidea</taxon>
        <taxon>Nephilidae</taxon>
        <taxon>Nephila</taxon>
    </lineage>
</organism>
<evidence type="ECO:0000313" key="2">
    <source>
        <dbReference type="Proteomes" id="UP000887013"/>
    </source>
</evidence>
<dbReference type="OrthoDB" id="6432572at2759"/>
<proteinExistence type="predicted"/>
<dbReference type="EMBL" id="BMAW01034130">
    <property type="protein sequence ID" value="GFU33811.1"/>
    <property type="molecule type" value="Genomic_DNA"/>
</dbReference>
<dbReference type="AlphaFoldDB" id="A0A8X6UP69"/>
<dbReference type="PANTHER" id="PTHR47326">
    <property type="entry name" value="TRANSPOSABLE ELEMENT TC3 TRANSPOSASE-LIKE PROTEIN"/>
    <property type="match status" value="1"/>
</dbReference>
<dbReference type="Gene3D" id="3.30.420.10">
    <property type="entry name" value="Ribonuclease H-like superfamily/Ribonuclease H"/>
    <property type="match status" value="1"/>
</dbReference>
<dbReference type="GO" id="GO:0003676">
    <property type="term" value="F:nucleic acid binding"/>
    <property type="evidence" value="ECO:0007669"/>
    <property type="project" value="InterPro"/>
</dbReference>
<reference evidence="1" key="1">
    <citation type="submission" date="2020-08" db="EMBL/GenBank/DDBJ databases">
        <title>Multicomponent nature underlies the extraordinary mechanical properties of spider dragline silk.</title>
        <authorList>
            <person name="Kono N."/>
            <person name="Nakamura H."/>
            <person name="Mori M."/>
            <person name="Yoshida Y."/>
            <person name="Ohtoshi R."/>
            <person name="Malay A.D."/>
            <person name="Moran D.A.P."/>
            <person name="Tomita M."/>
            <person name="Numata K."/>
            <person name="Arakawa K."/>
        </authorList>
    </citation>
    <scope>NUCLEOTIDE SEQUENCE</scope>
</reference>
<name>A0A8X6UP69_NEPPI</name>
<keyword evidence="2" id="KW-1185">Reference proteome</keyword>
<comment type="caution">
    <text evidence="1">The sequence shown here is derived from an EMBL/GenBank/DDBJ whole genome shotgun (WGS) entry which is preliminary data.</text>
</comment>
<evidence type="ECO:0000313" key="1">
    <source>
        <dbReference type="EMBL" id="GFU33811.1"/>
    </source>
</evidence>
<gene>
    <name evidence="1" type="primary">X975_12247</name>
    <name evidence="1" type="ORF">NPIL_682711</name>
</gene>
<sequence length="96" mass="11444">MFIKKRLRLLAYKVLLVQVLEPGDKSRRIAFATDMLGRIEDDAEFLNCIMFSEEPCFHLSAIVNRHNLYIWESENPHEYRELQRDSSKANVWNELM</sequence>
<dbReference type="Proteomes" id="UP000887013">
    <property type="component" value="Unassembled WGS sequence"/>
</dbReference>
<dbReference type="PANTHER" id="PTHR47326:SF1">
    <property type="entry name" value="HTH PSQ-TYPE DOMAIN-CONTAINING PROTEIN"/>
    <property type="match status" value="1"/>
</dbReference>
<protein>
    <submittedName>
        <fullName evidence="1">Uncharacterized protein</fullName>
    </submittedName>
</protein>
<accession>A0A8X6UP69</accession>